<dbReference type="eggNOG" id="COG1846">
    <property type="taxonomic scope" value="Bacteria"/>
</dbReference>
<keyword evidence="1" id="KW-0805">Transcription regulation</keyword>
<dbReference type="EMBL" id="BAVZ01000004">
    <property type="protein sequence ID" value="GAF07749.1"/>
    <property type="molecule type" value="Genomic_DNA"/>
</dbReference>
<dbReference type="InterPro" id="IPR000835">
    <property type="entry name" value="HTH_MarR-typ"/>
</dbReference>
<comment type="caution">
    <text evidence="5">The sequence shown here is derived from an EMBL/GenBank/DDBJ whole genome shotgun (WGS) entry which is preliminary data.</text>
</comment>
<name>W7YZF3_9BACL</name>
<dbReference type="GO" id="GO:0003700">
    <property type="term" value="F:DNA-binding transcription factor activity"/>
    <property type="evidence" value="ECO:0007669"/>
    <property type="project" value="InterPro"/>
</dbReference>
<gene>
    <name evidence="5" type="ORF">JCM16418_1777</name>
</gene>
<accession>W7YZF3</accession>
<evidence type="ECO:0000313" key="5">
    <source>
        <dbReference type="EMBL" id="GAF07749.1"/>
    </source>
</evidence>
<evidence type="ECO:0000259" key="4">
    <source>
        <dbReference type="PROSITE" id="PS50995"/>
    </source>
</evidence>
<dbReference type="InterPro" id="IPR036390">
    <property type="entry name" value="WH_DNA-bd_sf"/>
</dbReference>
<keyword evidence="3" id="KW-0804">Transcription</keyword>
<dbReference type="SUPFAM" id="SSF46785">
    <property type="entry name" value="Winged helix' DNA-binding domain"/>
    <property type="match status" value="1"/>
</dbReference>
<organism evidence="5 6">
    <name type="scientific">Paenibacillus pini JCM 16418</name>
    <dbReference type="NCBI Taxonomy" id="1236976"/>
    <lineage>
        <taxon>Bacteria</taxon>
        <taxon>Bacillati</taxon>
        <taxon>Bacillota</taxon>
        <taxon>Bacilli</taxon>
        <taxon>Bacillales</taxon>
        <taxon>Paenibacillaceae</taxon>
        <taxon>Paenibacillus</taxon>
    </lineage>
</organism>
<dbReference type="OrthoDB" id="162531at2"/>
<dbReference type="SMART" id="SM00347">
    <property type="entry name" value="HTH_MARR"/>
    <property type="match status" value="1"/>
</dbReference>
<dbReference type="Gene3D" id="1.10.10.10">
    <property type="entry name" value="Winged helix-like DNA-binding domain superfamily/Winged helix DNA-binding domain"/>
    <property type="match status" value="1"/>
</dbReference>
<dbReference type="Pfam" id="PF01047">
    <property type="entry name" value="MarR"/>
    <property type="match status" value="1"/>
</dbReference>
<dbReference type="STRING" id="1236976.JCM16418_1777"/>
<dbReference type="InterPro" id="IPR036388">
    <property type="entry name" value="WH-like_DNA-bd_sf"/>
</dbReference>
<dbReference type="AlphaFoldDB" id="W7YZF3"/>
<evidence type="ECO:0000256" key="3">
    <source>
        <dbReference type="ARBA" id="ARBA00023163"/>
    </source>
</evidence>
<reference evidence="5 6" key="1">
    <citation type="journal article" date="2014" name="Genome Announc.">
        <title>Draft Genome Sequence of Paenibacillus pini JCM 16418T, Isolated from the Rhizosphere of Pine Tree.</title>
        <authorList>
            <person name="Yuki M."/>
            <person name="Oshima K."/>
            <person name="Suda W."/>
            <person name="Oshida Y."/>
            <person name="Kitamura K."/>
            <person name="Iida Y."/>
            <person name="Hattori M."/>
            <person name="Ohkuma M."/>
        </authorList>
    </citation>
    <scope>NUCLEOTIDE SEQUENCE [LARGE SCALE GENOMIC DNA]</scope>
    <source>
        <strain evidence="5 6">JCM 16418</strain>
    </source>
</reference>
<dbReference type="PANTHER" id="PTHR42756">
    <property type="entry name" value="TRANSCRIPTIONAL REGULATOR, MARR"/>
    <property type="match status" value="1"/>
</dbReference>
<dbReference type="PANTHER" id="PTHR42756:SF1">
    <property type="entry name" value="TRANSCRIPTIONAL REPRESSOR OF EMRAB OPERON"/>
    <property type="match status" value="1"/>
</dbReference>
<keyword evidence="2" id="KW-0238">DNA-binding</keyword>
<evidence type="ECO:0000313" key="6">
    <source>
        <dbReference type="Proteomes" id="UP000019364"/>
    </source>
</evidence>
<proteinExistence type="predicted"/>
<feature type="domain" description="HTH marR-type" evidence="4">
    <location>
        <begin position="1"/>
        <end position="133"/>
    </location>
</feature>
<dbReference type="PROSITE" id="PS50995">
    <property type="entry name" value="HTH_MARR_2"/>
    <property type="match status" value="1"/>
</dbReference>
<keyword evidence="6" id="KW-1185">Reference proteome</keyword>
<dbReference type="Proteomes" id="UP000019364">
    <property type="component" value="Unassembled WGS sequence"/>
</dbReference>
<evidence type="ECO:0000256" key="1">
    <source>
        <dbReference type="ARBA" id="ARBA00023015"/>
    </source>
</evidence>
<dbReference type="GO" id="GO:0003677">
    <property type="term" value="F:DNA binding"/>
    <property type="evidence" value="ECO:0007669"/>
    <property type="project" value="UniProtKB-KW"/>
</dbReference>
<dbReference type="PRINTS" id="PR00598">
    <property type="entry name" value="HTHMARR"/>
</dbReference>
<protein>
    <submittedName>
        <fullName evidence="5">YcgE protein</fullName>
    </submittedName>
</protein>
<evidence type="ECO:0000256" key="2">
    <source>
        <dbReference type="ARBA" id="ARBA00023125"/>
    </source>
</evidence>
<sequence>MEQMYSGIRSLSTRIILYQQNIANALGVYNNDLKTVDILRETGPITAGELSRYTGLATGTITSLIDRLELSGYVKRQHDPSDRRRVIIVPTYEQKSEVQEIYKPIQKAMDNLCTAYSEEELKIIHHFINSMSGMLEKQIQPIMVHDQNTSPL</sequence>